<evidence type="ECO:0000259" key="10">
    <source>
        <dbReference type="PROSITE" id="PS50158"/>
    </source>
</evidence>
<evidence type="ECO:0000256" key="9">
    <source>
        <dbReference type="SAM" id="MobiDB-lite"/>
    </source>
</evidence>
<feature type="domain" description="CCHC-type" evidence="10">
    <location>
        <begin position="277"/>
        <end position="291"/>
    </location>
</feature>
<evidence type="ECO:0000256" key="4">
    <source>
        <dbReference type="ARBA" id="ARBA00022737"/>
    </source>
</evidence>
<feature type="compositionally biased region" description="Basic and acidic residues" evidence="9">
    <location>
        <begin position="239"/>
        <end position="254"/>
    </location>
</feature>
<feature type="compositionally biased region" description="Basic and acidic residues" evidence="9">
    <location>
        <begin position="798"/>
        <end position="808"/>
    </location>
</feature>
<feature type="compositionally biased region" description="Basic and acidic residues" evidence="9">
    <location>
        <begin position="81"/>
        <end position="100"/>
    </location>
</feature>
<dbReference type="GO" id="GO:0071037">
    <property type="term" value="P:nuclear polyadenylation-dependent snRNA catabolic process"/>
    <property type="evidence" value="ECO:0007669"/>
    <property type="project" value="TreeGrafter"/>
</dbReference>
<dbReference type="InterPro" id="IPR001878">
    <property type="entry name" value="Znf_CCHC"/>
</dbReference>
<feature type="compositionally biased region" description="Polar residues" evidence="9">
    <location>
        <begin position="66"/>
        <end position="76"/>
    </location>
</feature>
<comment type="subcellular location">
    <subcellularLocation>
        <location evidence="1">Nucleus</location>
    </subcellularLocation>
</comment>
<feature type="domain" description="CCHC-type" evidence="10">
    <location>
        <begin position="396"/>
        <end position="411"/>
    </location>
</feature>
<keyword evidence="12" id="KW-1185">Reference proteome</keyword>
<feature type="compositionally biased region" description="Low complexity" evidence="9">
    <location>
        <begin position="630"/>
        <end position="651"/>
    </location>
</feature>
<reference evidence="11 12" key="1">
    <citation type="submission" date="2013-07" db="EMBL/GenBank/DDBJ databases">
        <title>The Genome Sequence of Cryptococcus heveanensis BCC8398.</title>
        <authorList>
            <consortium name="The Broad Institute Genome Sequencing Platform"/>
            <person name="Cuomo C."/>
            <person name="Litvintseva A."/>
            <person name="Chen Y."/>
            <person name="Heitman J."/>
            <person name="Sun S."/>
            <person name="Springer D."/>
            <person name="Dromer F."/>
            <person name="Young S.K."/>
            <person name="Zeng Q."/>
            <person name="Gargeya S."/>
            <person name="Fitzgerald M."/>
            <person name="Abouelleil A."/>
            <person name="Alvarado L."/>
            <person name="Berlin A.M."/>
            <person name="Chapman S.B."/>
            <person name="Dewar J."/>
            <person name="Goldberg J."/>
            <person name="Griggs A."/>
            <person name="Gujja S."/>
            <person name="Hansen M."/>
            <person name="Howarth C."/>
            <person name="Imamovic A."/>
            <person name="Larimer J."/>
            <person name="McCowan C."/>
            <person name="Murphy C."/>
            <person name="Pearson M."/>
            <person name="Priest M."/>
            <person name="Roberts A."/>
            <person name="Saif S."/>
            <person name="Shea T."/>
            <person name="Sykes S."/>
            <person name="Wortman J."/>
            <person name="Nusbaum C."/>
            <person name="Birren B."/>
        </authorList>
    </citation>
    <scope>NUCLEOTIDE SEQUENCE [LARGE SCALE GENOMIC DNA]</scope>
    <source>
        <strain evidence="11 12">BCC8398</strain>
    </source>
</reference>
<evidence type="ECO:0000256" key="3">
    <source>
        <dbReference type="ARBA" id="ARBA00022723"/>
    </source>
</evidence>
<dbReference type="STRING" id="1296120.A0A1B9H0V0"/>
<dbReference type="GO" id="GO:0071036">
    <property type="term" value="P:nuclear polyadenylation-dependent snoRNA catabolic process"/>
    <property type="evidence" value="ECO:0007669"/>
    <property type="project" value="TreeGrafter"/>
</dbReference>
<dbReference type="SUPFAM" id="SSF57756">
    <property type="entry name" value="Retrovirus zinc finger-like domains"/>
    <property type="match status" value="1"/>
</dbReference>
<dbReference type="OrthoDB" id="7608935at2759"/>
<feature type="compositionally biased region" description="Basic and acidic residues" evidence="9">
    <location>
        <begin position="177"/>
        <end position="186"/>
    </location>
</feature>
<keyword evidence="6" id="KW-0862">Zinc</keyword>
<dbReference type="InterPro" id="IPR051644">
    <property type="entry name" value="TRAMP_AT-DNA-binding"/>
</dbReference>
<keyword evidence="2" id="KW-0507">mRNA processing</keyword>
<evidence type="ECO:0000256" key="1">
    <source>
        <dbReference type="ARBA" id="ARBA00004123"/>
    </source>
</evidence>
<dbReference type="PANTHER" id="PTHR46543">
    <property type="entry name" value="ZINC FINGER CCHC DOMAIN-CONTAINING PROTEIN 7"/>
    <property type="match status" value="1"/>
</dbReference>
<reference evidence="12" key="2">
    <citation type="submission" date="2013-12" db="EMBL/GenBank/DDBJ databases">
        <title>Evolution of pathogenesis and genome organization in the Tremellales.</title>
        <authorList>
            <person name="Cuomo C."/>
            <person name="Litvintseva A."/>
            <person name="Heitman J."/>
            <person name="Chen Y."/>
            <person name="Sun S."/>
            <person name="Springer D."/>
            <person name="Dromer F."/>
            <person name="Young S."/>
            <person name="Zeng Q."/>
            <person name="Chapman S."/>
            <person name="Gujja S."/>
            <person name="Saif S."/>
            <person name="Birren B."/>
        </authorList>
    </citation>
    <scope>NUCLEOTIDE SEQUENCE [LARGE SCALE GENOMIC DNA]</scope>
    <source>
        <strain evidence="12">BCC8398</strain>
    </source>
</reference>
<feature type="compositionally biased region" description="Polar residues" evidence="9">
    <location>
        <begin position="669"/>
        <end position="678"/>
    </location>
</feature>
<dbReference type="GO" id="GO:0071031">
    <property type="term" value="P:nuclear mRNA surveillance of mRNA 3'-end processing"/>
    <property type="evidence" value="ECO:0007669"/>
    <property type="project" value="TreeGrafter"/>
</dbReference>
<dbReference type="AlphaFoldDB" id="A0A1B9H0V0"/>
<feature type="compositionally biased region" description="Acidic residues" evidence="9">
    <location>
        <begin position="218"/>
        <end position="235"/>
    </location>
</feature>
<evidence type="ECO:0000256" key="2">
    <source>
        <dbReference type="ARBA" id="ARBA00022664"/>
    </source>
</evidence>
<evidence type="ECO:0000256" key="5">
    <source>
        <dbReference type="ARBA" id="ARBA00022771"/>
    </source>
</evidence>
<dbReference type="GO" id="GO:0008270">
    <property type="term" value="F:zinc ion binding"/>
    <property type="evidence" value="ECO:0007669"/>
    <property type="project" value="UniProtKB-KW"/>
</dbReference>
<dbReference type="GO" id="GO:0071038">
    <property type="term" value="P:TRAMP-dependent tRNA surveillance pathway"/>
    <property type="evidence" value="ECO:0007669"/>
    <property type="project" value="TreeGrafter"/>
</dbReference>
<dbReference type="PANTHER" id="PTHR46543:SF1">
    <property type="entry name" value="ZINC FINGER CCHC DOMAIN-CONTAINING PROTEIN 7"/>
    <property type="match status" value="1"/>
</dbReference>
<sequence length="846" mass="91331">MEEEPTSRTRSASPRKAESTPKLTDNAATAGPSKLPSSRRPSRSPAPFTSTYAPTSFTPLPRSLFAGSNIQISRSPSPVADSEKHGAEPSKRQSESRRSGDGAAIVVGDIFIDEIPIRETTPLPDTVHESAEHFDPPGLFSTSLMPTVKPSTSTEEDDPQVELQSARTAPSAGQLQQDKKGKGKVIDSAHDQVEVEGGLLLPSHVLVDTASPIKNIEETDGEDGQGQAGDDDDPMEGVHFVDDDISKGSKRYFDPDEDEPKEVEATFLATADQSKICQNCKRPGHRSKDCKHIICTTCGAEDDHERRDCPVGLVCFGCGGRGHRKQDCPDPASRMSRRTGCDRCGSRDHMENTCHTIWRVYAYRSHDGRTDVQKEKLSAEGWEKEAIGGKASDEWCYNCAREGHLGDDCSKRRGSLARLTAPSAFSYAMSTRGPFAFSRSSRNADLPPPTHSRFDDDEDDYENLPFITGGYKNFAGSNAGKKGREKEKERMRAKERERAALGDSDDEPSWFDGPRRGNQSSGVSIRGRGRGGFSTPNHGSSERDRDRDGGRSAGRRPWDSEYRERTPRGQRDRERERDRDRSRSPRPPSSSSRRDDDYHRGGSRSQTKSDRRRNAQANGKMPFSHNDLMSPSVSASASLSSHSNAPNSAPAKVISFGKLSMPGGPTAGDNDTPTNKGQGRTGGAKSLLNRALGNAMNINSGGNSTPSKGKGKAGSKDSKNGNPLVDTPVRSNSGSKSTSASVTSEDREGGSGSRKKRKRGKRSQDDGHDDGERDWEAEWRKQGNGGGKVEGWGEEFDREEKAAAKAAKEAGGSTAGGLKIKGASNGSAAGGRGKGTSGQKYHGGYT</sequence>
<protein>
    <recommendedName>
        <fullName evidence="10">CCHC-type domain-containing protein</fullName>
    </recommendedName>
</protein>
<keyword evidence="5 8" id="KW-0863">Zinc-finger</keyword>
<feature type="domain" description="CCHC-type" evidence="10">
    <location>
        <begin position="315"/>
        <end position="330"/>
    </location>
</feature>
<dbReference type="GO" id="GO:0031499">
    <property type="term" value="C:TRAMP complex"/>
    <property type="evidence" value="ECO:0007669"/>
    <property type="project" value="TreeGrafter"/>
</dbReference>
<evidence type="ECO:0000256" key="8">
    <source>
        <dbReference type="PROSITE-ProRule" id="PRU00047"/>
    </source>
</evidence>
<organism evidence="11 12">
    <name type="scientific">Kwoniella heveanensis BCC8398</name>
    <dbReference type="NCBI Taxonomy" id="1296120"/>
    <lineage>
        <taxon>Eukaryota</taxon>
        <taxon>Fungi</taxon>
        <taxon>Dikarya</taxon>
        <taxon>Basidiomycota</taxon>
        <taxon>Agaricomycotina</taxon>
        <taxon>Tremellomycetes</taxon>
        <taxon>Tremellales</taxon>
        <taxon>Cryptococcaceae</taxon>
        <taxon>Kwoniella</taxon>
    </lineage>
</organism>
<keyword evidence="7" id="KW-0539">Nucleus</keyword>
<feature type="compositionally biased region" description="Low complexity" evidence="9">
    <location>
        <begin position="731"/>
        <end position="743"/>
    </location>
</feature>
<feature type="region of interest" description="Disordered" evidence="9">
    <location>
        <begin position="127"/>
        <end position="186"/>
    </location>
</feature>
<feature type="compositionally biased region" description="Basic and acidic residues" evidence="9">
    <location>
        <begin position="482"/>
        <end position="500"/>
    </location>
</feature>
<dbReference type="PROSITE" id="PS50158">
    <property type="entry name" value="ZF_CCHC"/>
    <property type="match status" value="3"/>
</dbReference>
<feature type="compositionally biased region" description="Polar residues" evidence="9">
    <location>
        <begin position="48"/>
        <end position="58"/>
    </location>
</feature>
<feature type="compositionally biased region" description="Low complexity" evidence="9">
    <location>
        <begin position="32"/>
        <end position="47"/>
    </location>
</feature>
<dbReference type="GO" id="GO:0071039">
    <property type="term" value="P:nuclear polyadenylation-dependent CUT catabolic process"/>
    <property type="evidence" value="ECO:0007669"/>
    <property type="project" value="TreeGrafter"/>
</dbReference>
<keyword evidence="3" id="KW-0479">Metal-binding</keyword>
<dbReference type="Proteomes" id="UP000092666">
    <property type="component" value="Unassembled WGS sequence"/>
</dbReference>
<feature type="compositionally biased region" description="Basic and acidic residues" evidence="9">
    <location>
        <begin position="540"/>
        <end position="583"/>
    </location>
</feature>
<evidence type="ECO:0000256" key="6">
    <source>
        <dbReference type="ARBA" id="ARBA00022833"/>
    </source>
</evidence>
<feature type="compositionally biased region" description="Basic and acidic residues" evidence="9">
    <location>
        <begin position="762"/>
        <end position="781"/>
    </location>
</feature>
<dbReference type="Gene3D" id="4.10.60.10">
    <property type="entry name" value="Zinc finger, CCHC-type"/>
    <property type="match status" value="1"/>
</dbReference>
<accession>A0A1B9H0V0</accession>
<dbReference type="GO" id="GO:0003723">
    <property type="term" value="F:RNA binding"/>
    <property type="evidence" value="ECO:0007669"/>
    <property type="project" value="TreeGrafter"/>
</dbReference>
<gene>
    <name evidence="11" type="ORF">I316_01474</name>
</gene>
<feature type="region of interest" description="Disordered" evidence="9">
    <location>
        <begin position="437"/>
        <end position="846"/>
    </location>
</feature>
<evidence type="ECO:0000313" key="11">
    <source>
        <dbReference type="EMBL" id="OCF36877.1"/>
    </source>
</evidence>
<dbReference type="GO" id="GO:0006397">
    <property type="term" value="P:mRNA processing"/>
    <property type="evidence" value="ECO:0007669"/>
    <property type="project" value="UniProtKB-KW"/>
</dbReference>
<feature type="compositionally biased region" description="Polar residues" evidence="9">
    <location>
        <begin position="140"/>
        <end position="153"/>
    </location>
</feature>
<feature type="region of interest" description="Disordered" evidence="9">
    <location>
        <begin position="1"/>
        <end position="104"/>
    </location>
</feature>
<name>A0A1B9H0V0_9TREE</name>
<feature type="region of interest" description="Disordered" evidence="9">
    <location>
        <begin position="216"/>
        <end position="259"/>
    </location>
</feature>
<evidence type="ECO:0000313" key="12">
    <source>
        <dbReference type="Proteomes" id="UP000092666"/>
    </source>
</evidence>
<keyword evidence="4" id="KW-0677">Repeat</keyword>
<evidence type="ECO:0000256" key="7">
    <source>
        <dbReference type="ARBA" id="ARBA00023242"/>
    </source>
</evidence>
<dbReference type="Pfam" id="PF00098">
    <property type="entry name" value="zf-CCHC"/>
    <property type="match status" value="2"/>
</dbReference>
<dbReference type="InterPro" id="IPR036875">
    <property type="entry name" value="Znf_CCHC_sf"/>
</dbReference>
<dbReference type="SMART" id="SM00343">
    <property type="entry name" value="ZnF_C2HC"/>
    <property type="match status" value="5"/>
</dbReference>
<proteinExistence type="predicted"/>
<dbReference type="GO" id="GO:0071035">
    <property type="term" value="P:nuclear polyadenylation-dependent rRNA catabolic process"/>
    <property type="evidence" value="ECO:0007669"/>
    <property type="project" value="TreeGrafter"/>
</dbReference>
<dbReference type="EMBL" id="KI669494">
    <property type="protein sequence ID" value="OCF36877.1"/>
    <property type="molecule type" value="Genomic_DNA"/>
</dbReference>